<dbReference type="GO" id="GO:0007030">
    <property type="term" value="P:Golgi organization"/>
    <property type="evidence" value="ECO:0007669"/>
    <property type="project" value="InterPro"/>
</dbReference>
<protein>
    <submittedName>
        <fullName evidence="2">Golgin-45</fullName>
    </submittedName>
</protein>
<keyword evidence="1" id="KW-0175">Coiled coil</keyword>
<dbReference type="InParanoid" id="A0A6P7G648"/>
<evidence type="ECO:0000313" key="2">
    <source>
        <dbReference type="RefSeq" id="XP_028140378.1"/>
    </source>
</evidence>
<accession>A0A6P7G648</accession>
<feature type="coiled-coil region" evidence="1">
    <location>
        <begin position="146"/>
        <end position="180"/>
    </location>
</feature>
<dbReference type="GO" id="GO:0000139">
    <property type="term" value="C:Golgi membrane"/>
    <property type="evidence" value="ECO:0007669"/>
    <property type="project" value="TreeGrafter"/>
</dbReference>
<dbReference type="GO" id="GO:0043001">
    <property type="term" value="P:Golgi to plasma membrane protein transport"/>
    <property type="evidence" value="ECO:0007669"/>
    <property type="project" value="InterPro"/>
</dbReference>
<evidence type="ECO:0000256" key="1">
    <source>
        <dbReference type="SAM" id="Coils"/>
    </source>
</evidence>
<dbReference type="AlphaFoldDB" id="A0A6P7G648"/>
<sequence>MDKVVRTQGDGIDSSTFNMCHPLESIINPTNAAKRSKQILNSLRPVEPSSKVVYLTPKHKFSPKVAPNYFVQKQKEPKFVPCEPYKAAVEPLLCSKKVVNRSPKRVARNDMDLQNLVTQLSETRKLEMDKINATKEVDEIDHAKLLLQWKKEKEQYEIDLQNLRSSNNLLENQLKFQAQVNSELKTLLVAAVGEDLENRVQHLTEDKLSLARALLNSANHLTSHQEHTEWLSGQCEVWRSKFLASSLMVEELAKWKSAFSNRTNELQEVTKMLLDERKKIHSQLLDLLSQLNSINKHVFKETHQQPVLTYGTVLEVTHIDLELARKLRDYLKLGDMDDKNIFSTAGVQPTLAEKKAQRLLNNPVAISNKPDALCSAVIGAASSVSSEQMFLQYPSVHPCCSHCKGEIQNI</sequence>
<organism evidence="2">
    <name type="scientific">Diabrotica virgifera virgifera</name>
    <name type="common">western corn rootworm</name>
    <dbReference type="NCBI Taxonomy" id="50390"/>
    <lineage>
        <taxon>Eukaryota</taxon>
        <taxon>Metazoa</taxon>
        <taxon>Ecdysozoa</taxon>
        <taxon>Arthropoda</taxon>
        <taxon>Hexapoda</taxon>
        <taxon>Insecta</taxon>
        <taxon>Pterygota</taxon>
        <taxon>Neoptera</taxon>
        <taxon>Endopterygota</taxon>
        <taxon>Coleoptera</taxon>
        <taxon>Polyphaga</taxon>
        <taxon>Cucujiformia</taxon>
        <taxon>Chrysomeloidea</taxon>
        <taxon>Chrysomelidae</taxon>
        <taxon>Galerucinae</taxon>
        <taxon>Diabroticina</taxon>
        <taxon>Diabroticites</taxon>
        <taxon>Diabrotica</taxon>
    </lineage>
</organism>
<dbReference type="InterPro" id="IPR027095">
    <property type="entry name" value="Golgin-45"/>
</dbReference>
<dbReference type="PANTHER" id="PTHR13066:SF2">
    <property type="entry name" value="GOLGIN-45"/>
    <property type="match status" value="1"/>
</dbReference>
<gene>
    <name evidence="2" type="primary">LOC114334515</name>
</gene>
<dbReference type="OrthoDB" id="5959043at2759"/>
<dbReference type="FunCoup" id="A0A6P7G648">
    <property type="interactions" value="296"/>
</dbReference>
<dbReference type="KEGG" id="dvv:114334515"/>
<dbReference type="RefSeq" id="XP_028140378.1">
    <property type="nucleotide sequence ID" value="XM_028284577.1"/>
</dbReference>
<reference evidence="2" key="1">
    <citation type="submission" date="2025-08" db="UniProtKB">
        <authorList>
            <consortium name="RefSeq"/>
        </authorList>
    </citation>
    <scope>IDENTIFICATION</scope>
    <source>
        <tissue evidence="2">Whole insect</tissue>
    </source>
</reference>
<proteinExistence type="predicted"/>
<dbReference type="PANTHER" id="PTHR13066">
    <property type="entry name" value="BASIC LEUCINE ZIPPER NUCLEAR FACTOR 1 BLZF1 PROTEIN"/>
    <property type="match status" value="1"/>
</dbReference>
<name>A0A6P7G648_DIAVI</name>